<feature type="transmembrane region" description="Helical" evidence="1">
    <location>
        <begin position="16"/>
        <end position="32"/>
    </location>
</feature>
<dbReference type="RefSeq" id="WP_074965949.1">
    <property type="nucleotide sequence ID" value="NZ_CBCRYP010000002.1"/>
</dbReference>
<evidence type="ECO:0000313" key="2">
    <source>
        <dbReference type="EMBL" id="SFH12489.1"/>
    </source>
</evidence>
<dbReference type="AlphaFoldDB" id="A0A1I2XHI3"/>
<sequence length="133" mass="13661">MGASTADRPTGTTRRLAGWLAVLPFLLFSLILPGTMLARDAAGGVTVVLCAGDGLVEAVMAADGSLLPVSKAPHDRHACDWTPHGQPLLHGAAPEVPVLPPQAQRLALSLELPGHLHRAAILAAPARGPPSLL</sequence>
<gene>
    <name evidence="2" type="ORF">SAMN04488021_101312</name>
</gene>
<dbReference type="STRING" id="34004.SAMN04488021_101312"/>
<evidence type="ECO:0000313" key="3">
    <source>
        <dbReference type="Proteomes" id="UP000183635"/>
    </source>
</evidence>
<evidence type="ECO:0000256" key="1">
    <source>
        <dbReference type="SAM" id="Phobius"/>
    </source>
</evidence>
<accession>A0A1I2XHI3</accession>
<dbReference type="Proteomes" id="UP000183635">
    <property type="component" value="Unassembled WGS sequence"/>
</dbReference>
<dbReference type="EMBL" id="FOPU01000001">
    <property type="protein sequence ID" value="SFH12489.1"/>
    <property type="molecule type" value="Genomic_DNA"/>
</dbReference>
<keyword evidence="1" id="KW-1133">Transmembrane helix</keyword>
<dbReference type="OrthoDB" id="7778781at2"/>
<keyword evidence="3" id="KW-1185">Reference proteome</keyword>
<name>A0A1I2XHI3_9RHOB</name>
<keyword evidence="1" id="KW-0472">Membrane</keyword>
<reference evidence="2 3" key="1">
    <citation type="submission" date="2016-10" db="EMBL/GenBank/DDBJ databases">
        <authorList>
            <person name="de Groot N.N."/>
        </authorList>
    </citation>
    <scope>NUCLEOTIDE SEQUENCE [LARGE SCALE GENOMIC DNA]</scope>
    <source>
        <strain evidence="2 3">DSM 8537</strain>
    </source>
</reference>
<protein>
    <recommendedName>
        <fullName evidence="4">DUF2946 domain-containing protein</fullName>
    </recommendedName>
</protein>
<proteinExistence type="predicted"/>
<evidence type="ECO:0008006" key="4">
    <source>
        <dbReference type="Google" id="ProtNLM"/>
    </source>
</evidence>
<keyword evidence="1" id="KW-0812">Transmembrane</keyword>
<organism evidence="2 3">
    <name type="scientific">Paracoccus aminovorans</name>
    <dbReference type="NCBI Taxonomy" id="34004"/>
    <lineage>
        <taxon>Bacteria</taxon>
        <taxon>Pseudomonadati</taxon>
        <taxon>Pseudomonadota</taxon>
        <taxon>Alphaproteobacteria</taxon>
        <taxon>Rhodobacterales</taxon>
        <taxon>Paracoccaceae</taxon>
        <taxon>Paracoccus</taxon>
    </lineage>
</organism>